<organism evidence="2">
    <name type="scientific">Tanacetum cinerariifolium</name>
    <name type="common">Dalmatian daisy</name>
    <name type="synonym">Chrysanthemum cinerariifolium</name>
    <dbReference type="NCBI Taxonomy" id="118510"/>
    <lineage>
        <taxon>Eukaryota</taxon>
        <taxon>Viridiplantae</taxon>
        <taxon>Streptophyta</taxon>
        <taxon>Embryophyta</taxon>
        <taxon>Tracheophyta</taxon>
        <taxon>Spermatophyta</taxon>
        <taxon>Magnoliopsida</taxon>
        <taxon>eudicotyledons</taxon>
        <taxon>Gunneridae</taxon>
        <taxon>Pentapetalae</taxon>
        <taxon>asterids</taxon>
        <taxon>campanulids</taxon>
        <taxon>Asterales</taxon>
        <taxon>Asteraceae</taxon>
        <taxon>Asteroideae</taxon>
        <taxon>Anthemideae</taxon>
        <taxon>Anthemidinae</taxon>
        <taxon>Tanacetum</taxon>
    </lineage>
</organism>
<dbReference type="EMBL" id="BKCJ010313895">
    <property type="protein sequence ID" value="GEZ71585.1"/>
    <property type="molecule type" value="Genomic_DNA"/>
</dbReference>
<gene>
    <name evidence="2" type="ORF">Tci_543558</name>
</gene>
<feature type="non-terminal residue" evidence="2">
    <location>
        <position position="1"/>
    </location>
</feature>
<evidence type="ECO:0000256" key="1">
    <source>
        <dbReference type="SAM" id="MobiDB-lite"/>
    </source>
</evidence>
<evidence type="ECO:0000313" key="2">
    <source>
        <dbReference type="EMBL" id="GEZ71585.1"/>
    </source>
</evidence>
<accession>A0A699IKN9</accession>
<name>A0A699IKN9_TANCI</name>
<feature type="region of interest" description="Disordered" evidence="1">
    <location>
        <begin position="176"/>
        <end position="198"/>
    </location>
</feature>
<dbReference type="AlphaFoldDB" id="A0A699IKN9"/>
<sequence>ALIDEKKVVVKEDVIRRDLHLNDADKVECLLNEEIFAELVRMGYERPHSKLTFYKAFFSVQWKFLIHTLIQCLSRKFNFSKYLFNSMVRNVDSPSKFLMYLCFQQVVMDNQVDDQTFYSTRYTSLVLTQKVAELEQDKHTKVLEILKLKKRVKKLEKKKRLKHLGFKMLRNVGTSQKVESSTDTVVGAQEDASKQGGR</sequence>
<reference evidence="2" key="1">
    <citation type="journal article" date="2019" name="Sci. Rep.">
        <title>Draft genome of Tanacetum cinerariifolium, the natural source of mosquito coil.</title>
        <authorList>
            <person name="Yamashiro T."/>
            <person name="Shiraishi A."/>
            <person name="Satake H."/>
            <person name="Nakayama K."/>
        </authorList>
    </citation>
    <scope>NUCLEOTIDE SEQUENCE</scope>
</reference>
<protein>
    <recommendedName>
        <fullName evidence="3">Synaptobrevin, longin-like domain protein</fullName>
    </recommendedName>
</protein>
<proteinExistence type="predicted"/>
<comment type="caution">
    <text evidence="2">The sequence shown here is derived from an EMBL/GenBank/DDBJ whole genome shotgun (WGS) entry which is preliminary data.</text>
</comment>
<evidence type="ECO:0008006" key="3">
    <source>
        <dbReference type="Google" id="ProtNLM"/>
    </source>
</evidence>